<dbReference type="GO" id="GO:0004843">
    <property type="term" value="F:cysteine-type deubiquitinase activity"/>
    <property type="evidence" value="ECO:0007669"/>
    <property type="project" value="InterPro"/>
</dbReference>
<feature type="domain" description="UBP-type" evidence="3">
    <location>
        <begin position="73"/>
        <end position="192"/>
    </location>
</feature>
<dbReference type="Pfam" id="PF06337">
    <property type="entry name" value="DUSP"/>
    <property type="match status" value="1"/>
</dbReference>
<organism evidence="5 6">
    <name type="scientific">Mucor plumbeus</name>
    <dbReference type="NCBI Taxonomy" id="97098"/>
    <lineage>
        <taxon>Eukaryota</taxon>
        <taxon>Fungi</taxon>
        <taxon>Fungi incertae sedis</taxon>
        <taxon>Mucoromycota</taxon>
        <taxon>Mucoromycotina</taxon>
        <taxon>Mucoromycetes</taxon>
        <taxon>Mucorales</taxon>
        <taxon>Mucorineae</taxon>
        <taxon>Mucoraceae</taxon>
        <taxon>Mucor</taxon>
    </lineage>
</organism>
<dbReference type="SUPFAM" id="SSF143791">
    <property type="entry name" value="DUSP-like"/>
    <property type="match status" value="1"/>
</dbReference>
<evidence type="ECO:0000259" key="2">
    <source>
        <dbReference type="PROSITE" id="PS50181"/>
    </source>
</evidence>
<evidence type="ECO:0000256" key="1">
    <source>
        <dbReference type="PROSITE-ProRule" id="PRU00502"/>
    </source>
</evidence>
<dbReference type="SMART" id="SM00695">
    <property type="entry name" value="DUSP"/>
    <property type="match status" value="1"/>
</dbReference>
<evidence type="ECO:0000259" key="4">
    <source>
        <dbReference type="PROSITE" id="PS51283"/>
    </source>
</evidence>
<protein>
    <recommendedName>
        <fullName evidence="7">F-box domain-containing protein</fullName>
    </recommendedName>
</protein>
<dbReference type="PROSITE" id="PS50181">
    <property type="entry name" value="FBOX"/>
    <property type="match status" value="1"/>
</dbReference>
<dbReference type="InterPro" id="IPR036047">
    <property type="entry name" value="F-box-like_dom_sf"/>
</dbReference>
<dbReference type="InterPro" id="IPR035927">
    <property type="entry name" value="DUSP-like_sf"/>
</dbReference>
<comment type="caution">
    <text evidence="5">The sequence shown here is derived from an EMBL/GenBank/DDBJ whole genome shotgun (WGS) entry which is preliminary data.</text>
</comment>
<dbReference type="GO" id="GO:0008270">
    <property type="term" value="F:zinc ion binding"/>
    <property type="evidence" value="ECO:0007669"/>
    <property type="project" value="UniProtKB-KW"/>
</dbReference>
<evidence type="ECO:0008006" key="7">
    <source>
        <dbReference type="Google" id="ProtNLM"/>
    </source>
</evidence>
<dbReference type="PROSITE" id="PS50271">
    <property type="entry name" value="ZF_UBP"/>
    <property type="match status" value="1"/>
</dbReference>
<dbReference type="OrthoDB" id="722566at2759"/>
<dbReference type="PROSITE" id="PS51283">
    <property type="entry name" value="DUSP"/>
    <property type="match status" value="1"/>
</dbReference>
<dbReference type="Proteomes" id="UP000650833">
    <property type="component" value="Unassembled WGS sequence"/>
</dbReference>
<name>A0A8H7VBD0_9FUNG</name>
<dbReference type="Pfam" id="PF12937">
    <property type="entry name" value="F-box-like"/>
    <property type="match status" value="1"/>
</dbReference>
<proteinExistence type="predicted"/>
<dbReference type="InterPro" id="IPR006615">
    <property type="entry name" value="Pept_C19_DUSP"/>
</dbReference>
<keyword evidence="1" id="KW-0479">Metal-binding</keyword>
<dbReference type="Gene3D" id="3.30.2230.10">
    <property type="entry name" value="DUSP-like"/>
    <property type="match status" value="1"/>
</dbReference>
<dbReference type="InterPro" id="IPR013083">
    <property type="entry name" value="Znf_RING/FYVE/PHD"/>
</dbReference>
<gene>
    <name evidence="5" type="ORF">INT46_005854</name>
</gene>
<dbReference type="Gene3D" id="3.30.40.10">
    <property type="entry name" value="Zinc/RING finger domain, C3HC4 (zinc finger)"/>
    <property type="match status" value="1"/>
</dbReference>
<keyword evidence="6" id="KW-1185">Reference proteome</keyword>
<dbReference type="InterPro" id="IPR001810">
    <property type="entry name" value="F-box_dom"/>
</dbReference>
<dbReference type="SUPFAM" id="SSF57850">
    <property type="entry name" value="RING/U-box"/>
    <property type="match status" value="1"/>
</dbReference>
<sequence length="313" mass="37086">MLHCLPHEIILLVLVRLNSRKDLFSVLSSCHSFYGLIQNDSFWRDLVKRKYSIKYNITDQSWWQLHISGDANQMCCHLQDYDLKTLESKRSLLWNSIQDLNEFCCKSIQSDQYGLCMEPQCNFIGCGDVFFEKDESYSGHLRVHHHQTHHNIILKLSPLNYMELWCYSCNSPIGYWGFSYIEKPISEKYMCRKILQFMTALPDDNPTTRLNIIERRRLIEQRLSIFQHNHDFTYLVEKKWFTNWISFLIGKSNELPGPLDNSILFFLHDTQRLRYDLIIGCDYELVGKNIRAYIERVYGLKNQSNIVSGGKKK</sequence>
<evidence type="ECO:0000259" key="3">
    <source>
        <dbReference type="PROSITE" id="PS50271"/>
    </source>
</evidence>
<evidence type="ECO:0000313" key="5">
    <source>
        <dbReference type="EMBL" id="KAG2208179.1"/>
    </source>
</evidence>
<dbReference type="InterPro" id="IPR001607">
    <property type="entry name" value="Znf_UBP"/>
</dbReference>
<evidence type="ECO:0000313" key="6">
    <source>
        <dbReference type="Proteomes" id="UP000650833"/>
    </source>
</evidence>
<dbReference type="Pfam" id="PF02148">
    <property type="entry name" value="zf-UBP"/>
    <property type="match status" value="1"/>
</dbReference>
<dbReference type="SUPFAM" id="SSF81383">
    <property type="entry name" value="F-box domain"/>
    <property type="match status" value="1"/>
</dbReference>
<keyword evidence="1" id="KW-0863">Zinc-finger</keyword>
<dbReference type="AlphaFoldDB" id="A0A8H7VBD0"/>
<feature type="domain" description="F-box" evidence="2">
    <location>
        <begin position="1"/>
        <end position="46"/>
    </location>
</feature>
<dbReference type="EMBL" id="JAEPRC010000116">
    <property type="protein sequence ID" value="KAG2208179.1"/>
    <property type="molecule type" value="Genomic_DNA"/>
</dbReference>
<reference evidence="5" key="1">
    <citation type="submission" date="2020-12" db="EMBL/GenBank/DDBJ databases">
        <title>Metabolic potential, ecology and presence of endohyphal bacteria is reflected in genomic diversity of Mucoromycotina.</title>
        <authorList>
            <person name="Muszewska A."/>
            <person name="Okrasinska A."/>
            <person name="Steczkiewicz K."/>
            <person name="Drgas O."/>
            <person name="Orlowska M."/>
            <person name="Perlinska-Lenart U."/>
            <person name="Aleksandrzak-Piekarczyk T."/>
            <person name="Szatraj K."/>
            <person name="Zielenkiewicz U."/>
            <person name="Pilsyk S."/>
            <person name="Malc E."/>
            <person name="Mieczkowski P."/>
            <person name="Kruszewska J.S."/>
            <person name="Biernat P."/>
            <person name="Pawlowska J."/>
        </authorList>
    </citation>
    <scope>NUCLEOTIDE SEQUENCE</scope>
    <source>
        <strain evidence="5">CBS 226.32</strain>
    </source>
</reference>
<keyword evidence="1" id="KW-0862">Zinc</keyword>
<feature type="domain" description="DUSP" evidence="4">
    <location>
        <begin position="210"/>
        <end position="313"/>
    </location>
</feature>
<accession>A0A8H7VBD0</accession>
<dbReference type="SMART" id="SM00256">
    <property type="entry name" value="FBOX"/>
    <property type="match status" value="1"/>
</dbReference>